<evidence type="ECO:0000313" key="3">
    <source>
        <dbReference type="Proteomes" id="UP000317940"/>
    </source>
</evidence>
<gene>
    <name evidence="2" type="ORF">FHX73_11686</name>
</gene>
<evidence type="ECO:0000313" key="2">
    <source>
        <dbReference type="EMBL" id="TWF96912.1"/>
    </source>
</evidence>
<dbReference type="GO" id="GO:0016747">
    <property type="term" value="F:acyltransferase activity, transferring groups other than amino-acyl groups"/>
    <property type="evidence" value="ECO:0007669"/>
    <property type="project" value="InterPro"/>
</dbReference>
<accession>A0A561UC21</accession>
<comment type="caution">
    <text evidence="2">The sequence shown here is derived from an EMBL/GenBank/DDBJ whole genome shotgun (WGS) entry which is preliminary data.</text>
</comment>
<dbReference type="InterPro" id="IPR016181">
    <property type="entry name" value="Acyl_CoA_acyltransferase"/>
</dbReference>
<feature type="domain" description="N-acetyltransferase" evidence="1">
    <location>
        <begin position="26"/>
        <end position="188"/>
    </location>
</feature>
<dbReference type="EMBL" id="VIWT01000001">
    <property type="protein sequence ID" value="TWF96912.1"/>
    <property type="molecule type" value="Genomic_DNA"/>
</dbReference>
<dbReference type="InterPro" id="IPR000182">
    <property type="entry name" value="GNAT_dom"/>
</dbReference>
<evidence type="ECO:0000259" key="1">
    <source>
        <dbReference type="PROSITE" id="PS51186"/>
    </source>
</evidence>
<dbReference type="RefSeq" id="WP_145903203.1">
    <property type="nucleotide sequence ID" value="NZ_BAAAMZ010000042.1"/>
</dbReference>
<dbReference type="PROSITE" id="PS51186">
    <property type="entry name" value="GNAT"/>
    <property type="match status" value="1"/>
</dbReference>
<dbReference type="SUPFAM" id="SSF55729">
    <property type="entry name" value="Acyl-CoA N-acyltransferases (Nat)"/>
    <property type="match status" value="1"/>
</dbReference>
<name>A0A561UC21_9ACTN</name>
<proteinExistence type="predicted"/>
<protein>
    <recommendedName>
        <fullName evidence="1">N-acetyltransferase domain-containing protein</fullName>
    </recommendedName>
</protein>
<dbReference type="OrthoDB" id="4191361at2"/>
<dbReference type="Proteomes" id="UP000317940">
    <property type="component" value="Unassembled WGS sequence"/>
</dbReference>
<dbReference type="AlphaFoldDB" id="A0A561UC21"/>
<keyword evidence="3" id="KW-1185">Reference proteome</keyword>
<organism evidence="2 3">
    <name type="scientific">Kitasatospora viridis</name>
    <dbReference type="NCBI Taxonomy" id="281105"/>
    <lineage>
        <taxon>Bacteria</taxon>
        <taxon>Bacillati</taxon>
        <taxon>Actinomycetota</taxon>
        <taxon>Actinomycetes</taxon>
        <taxon>Kitasatosporales</taxon>
        <taxon>Streptomycetaceae</taxon>
        <taxon>Kitasatospora</taxon>
    </lineage>
</organism>
<sequence length="188" mass="20757">MSERFVISWTSAHYADADWTQFADRWKASFYTKVDPVFGTAVITRVIPGVTPNPRRAFEADPGVLDRIPRVIFDEEGGLVPAVAELRPSMVLLLESVEVEEGWRGKGVGTALAMEALRRLAIPGTLAVCYPAPIHPQHGPGEVCSYESDDPEVRRADEEAVVKLRRAWERHGFELIADGVYGTRVGPA</sequence>
<reference evidence="2 3" key="1">
    <citation type="submission" date="2019-06" db="EMBL/GenBank/DDBJ databases">
        <title>Sequencing the genomes of 1000 actinobacteria strains.</title>
        <authorList>
            <person name="Klenk H.-P."/>
        </authorList>
    </citation>
    <scope>NUCLEOTIDE SEQUENCE [LARGE SCALE GENOMIC DNA]</scope>
    <source>
        <strain evidence="2 3">DSM 44826</strain>
    </source>
</reference>